<gene>
    <name evidence="2" type="ORF">COCON_G00014410</name>
</gene>
<dbReference type="AlphaFoldDB" id="A0A9Q1E367"/>
<name>A0A9Q1E367_CONCO</name>
<proteinExistence type="predicted"/>
<feature type="region of interest" description="Disordered" evidence="1">
    <location>
        <begin position="209"/>
        <end position="249"/>
    </location>
</feature>
<feature type="region of interest" description="Disordered" evidence="1">
    <location>
        <begin position="44"/>
        <end position="130"/>
    </location>
</feature>
<feature type="compositionally biased region" description="Polar residues" evidence="1">
    <location>
        <begin position="55"/>
        <end position="72"/>
    </location>
</feature>
<evidence type="ECO:0000256" key="1">
    <source>
        <dbReference type="SAM" id="MobiDB-lite"/>
    </source>
</evidence>
<reference evidence="2" key="1">
    <citation type="journal article" date="2023" name="Science">
        <title>Genome structures resolve the early diversification of teleost fishes.</title>
        <authorList>
            <person name="Parey E."/>
            <person name="Louis A."/>
            <person name="Montfort J."/>
            <person name="Bouchez O."/>
            <person name="Roques C."/>
            <person name="Iampietro C."/>
            <person name="Lluch J."/>
            <person name="Castinel A."/>
            <person name="Donnadieu C."/>
            <person name="Desvignes T."/>
            <person name="Floi Bucao C."/>
            <person name="Jouanno E."/>
            <person name="Wen M."/>
            <person name="Mejri S."/>
            <person name="Dirks R."/>
            <person name="Jansen H."/>
            <person name="Henkel C."/>
            <person name="Chen W.J."/>
            <person name="Zahm M."/>
            <person name="Cabau C."/>
            <person name="Klopp C."/>
            <person name="Thompson A.W."/>
            <person name="Robinson-Rechavi M."/>
            <person name="Braasch I."/>
            <person name="Lecointre G."/>
            <person name="Bobe J."/>
            <person name="Postlethwait J.H."/>
            <person name="Berthelot C."/>
            <person name="Roest Crollius H."/>
            <person name="Guiguen Y."/>
        </authorList>
    </citation>
    <scope>NUCLEOTIDE SEQUENCE</scope>
    <source>
        <strain evidence="2">Concon-B</strain>
    </source>
</reference>
<feature type="compositionally biased region" description="Low complexity" evidence="1">
    <location>
        <begin position="44"/>
        <end position="54"/>
    </location>
</feature>
<accession>A0A9Q1E367</accession>
<organism evidence="2 3">
    <name type="scientific">Conger conger</name>
    <name type="common">Conger eel</name>
    <name type="synonym">Muraena conger</name>
    <dbReference type="NCBI Taxonomy" id="82655"/>
    <lineage>
        <taxon>Eukaryota</taxon>
        <taxon>Metazoa</taxon>
        <taxon>Chordata</taxon>
        <taxon>Craniata</taxon>
        <taxon>Vertebrata</taxon>
        <taxon>Euteleostomi</taxon>
        <taxon>Actinopterygii</taxon>
        <taxon>Neopterygii</taxon>
        <taxon>Teleostei</taxon>
        <taxon>Anguilliformes</taxon>
        <taxon>Congridae</taxon>
        <taxon>Conger</taxon>
    </lineage>
</organism>
<feature type="compositionally biased region" description="Basic residues" evidence="1">
    <location>
        <begin position="1"/>
        <end position="11"/>
    </location>
</feature>
<evidence type="ECO:0000313" key="3">
    <source>
        <dbReference type="Proteomes" id="UP001152803"/>
    </source>
</evidence>
<evidence type="ECO:0000313" key="2">
    <source>
        <dbReference type="EMBL" id="KAJ8288782.1"/>
    </source>
</evidence>
<sequence>MSTRRKKRRQKQTVQGCRDWKDGQRSTGCVDRLAFKYMEMCKVESSTDSESDTSPRWSDTSTKGCVSSTPESRTTHKTLMFIPKPGRHQLPSLDPYDGSSEDSGSSKCGPKGQRQGGCRMRSRGRRGTTNTATFTRGAQASTPALPALDVQMRSSSDSEIRTVDLGLLSPRGHKGHVKELAVDSGMHTESSHCTPGVFAYVGVTPVRLPESPAHKSQTGSHRLHPKSPSSPTSLKSLPKRKSCFPGAEAGERGLRKRQCVMDMDVSHFPL</sequence>
<dbReference type="OrthoDB" id="8960401at2759"/>
<comment type="caution">
    <text evidence="2">The sequence shown here is derived from an EMBL/GenBank/DDBJ whole genome shotgun (WGS) entry which is preliminary data.</text>
</comment>
<keyword evidence="3" id="KW-1185">Reference proteome</keyword>
<protein>
    <submittedName>
        <fullName evidence="2">Uncharacterized protein</fullName>
    </submittedName>
</protein>
<feature type="region of interest" description="Disordered" evidence="1">
    <location>
        <begin position="1"/>
        <end position="25"/>
    </location>
</feature>
<feature type="compositionally biased region" description="Low complexity" evidence="1">
    <location>
        <begin position="226"/>
        <end position="236"/>
    </location>
</feature>
<dbReference type="EMBL" id="JAFJMO010000001">
    <property type="protein sequence ID" value="KAJ8288782.1"/>
    <property type="molecule type" value="Genomic_DNA"/>
</dbReference>
<dbReference type="Proteomes" id="UP001152803">
    <property type="component" value="Unassembled WGS sequence"/>
</dbReference>